<name>A0A0X3AT81_9FLAO</name>
<reference evidence="1 2" key="1">
    <citation type="submission" date="2016-01" db="EMBL/GenBank/DDBJ databases">
        <authorList>
            <person name="McClelland M."/>
            <person name="Jain A."/>
            <person name="Saraogi P."/>
            <person name="Mendelson R."/>
            <person name="Westerman R."/>
            <person name="SanMiguel P."/>
            <person name="Csonka L."/>
        </authorList>
    </citation>
    <scope>NUCLEOTIDE SEQUENCE [LARGE SCALE GENOMIC DNA]</scope>
    <source>
        <strain evidence="1 2">R-53146</strain>
    </source>
</reference>
<keyword evidence="2" id="KW-1185">Reference proteome</keyword>
<dbReference type="EMBL" id="FCOR01000015">
    <property type="protein sequence ID" value="CVK17088.1"/>
    <property type="molecule type" value="Genomic_DNA"/>
</dbReference>
<evidence type="ECO:0000313" key="2">
    <source>
        <dbReference type="Proteomes" id="UP000182761"/>
    </source>
</evidence>
<dbReference type="STRING" id="1586267.GCA_001418685_01957"/>
<dbReference type="OrthoDB" id="1148022at2"/>
<dbReference type="RefSeq" id="WP_055426259.1">
    <property type="nucleotide sequence ID" value="NZ_FCOR01000015.1"/>
</dbReference>
<dbReference type="AlphaFoldDB" id="A0A0X3AT81"/>
<organism evidence="1 2">
    <name type="scientific">Apibacter mensalis</name>
    <dbReference type="NCBI Taxonomy" id="1586267"/>
    <lineage>
        <taxon>Bacteria</taxon>
        <taxon>Pseudomonadati</taxon>
        <taxon>Bacteroidota</taxon>
        <taxon>Flavobacteriia</taxon>
        <taxon>Flavobacteriales</taxon>
        <taxon>Weeksellaceae</taxon>
        <taxon>Apibacter</taxon>
    </lineage>
</organism>
<evidence type="ECO:0000313" key="1">
    <source>
        <dbReference type="EMBL" id="CVK17088.1"/>
    </source>
</evidence>
<protein>
    <submittedName>
        <fullName evidence="1">Uncharacterized protein</fullName>
    </submittedName>
</protein>
<accession>A0A0X3AT81</accession>
<sequence length="195" mass="23211">MKNISKILKLFFISGYILLVNTNVYGQPGLPMKKITEDTLLTRIVDCNALFTLNNRKVDYLDKKPYIYAEPYYEKVYNSKKDFAVFQLIKRKGVSPLLFVKIFRFNTCIKKDEVMEFITAEGYRYRLKNNYKPNCDGYLMGKIRRRENKNLTQGDISSIKILTFDKDYEFHLKTSEAERIKDELQCLKNKRFKFK</sequence>
<proteinExistence type="predicted"/>
<dbReference type="Proteomes" id="UP000182761">
    <property type="component" value="Unassembled WGS sequence"/>
</dbReference>
<gene>
    <name evidence="1" type="ORF">Ga0061079_11554</name>
</gene>